<organism evidence="3">
    <name type="scientific">Lamprotornis superbus</name>
    <dbReference type="NCBI Taxonomy" id="245042"/>
    <lineage>
        <taxon>Eukaryota</taxon>
        <taxon>Metazoa</taxon>
        <taxon>Chordata</taxon>
        <taxon>Craniata</taxon>
        <taxon>Vertebrata</taxon>
        <taxon>Euteleostomi</taxon>
        <taxon>Archelosauria</taxon>
        <taxon>Archosauria</taxon>
        <taxon>Dinosauria</taxon>
        <taxon>Saurischia</taxon>
        <taxon>Theropoda</taxon>
        <taxon>Coelurosauria</taxon>
        <taxon>Aves</taxon>
        <taxon>Neognathae</taxon>
        <taxon>Neoaves</taxon>
        <taxon>Telluraves</taxon>
        <taxon>Australaves</taxon>
        <taxon>Passeriformes</taxon>
        <taxon>Sturnidae</taxon>
        <taxon>Lamprotornis</taxon>
    </lineage>
</organism>
<accession>A0A835TU43</accession>
<dbReference type="AlphaFoldDB" id="A0A835TU43"/>
<dbReference type="EMBL" id="JADDUC020000004">
    <property type="protein sequence ID" value="KAI1239863.1"/>
    <property type="molecule type" value="Genomic_DNA"/>
</dbReference>
<dbReference type="InterPro" id="IPR011008">
    <property type="entry name" value="Dimeric_a/b-barrel"/>
</dbReference>
<gene>
    <name evidence="4" type="ORF">IHE44_0011299</name>
    <name evidence="3" type="ORF">IHE44_003821</name>
</gene>
<proteinExistence type="inferred from homology"/>
<name>A0A835TU43_9PASS</name>
<evidence type="ECO:0000313" key="3">
    <source>
        <dbReference type="EMBL" id="KAG0116644.1"/>
    </source>
</evidence>
<feature type="non-terminal residue" evidence="3">
    <location>
        <position position="1"/>
    </location>
</feature>
<reference evidence="4" key="3">
    <citation type="submission" date="2022-01" db="EMBL/GenBank/DDBJ databases">
        <authorList>
            <person name="Rubenstein D.R."/>
        </authorList>
    </citation>
    <scope>NUCLEOTIDE SEQUENCE</scope>
    <source>
        <strain evidence="4">SS15</strain>
        <tissue evidence="4">Liver</tissue>
    </source>
</reference>
<reference evidence="4 5" key="2">
    <citation type="journal article" date="2021" name="J. Hered.">
        <title>Feather Gene Expression Elucidates the Developmental Basis of Plumage Iridescence in African Starlings.</title>
        <authorList>
            <person name="Rubenstein D.R."/>
            <person name="Corvelo A."/>
            <person name="MacManes M.D."/>
            <person name="Maia R."/>
            <person name="Narzisi G."/>
            <person name="Rousaki A."/>
            <person name="Vandenabeele P."/>
            <person name="Shawkey M.D."/>
            <person name="Solomon J."/>
        </authorList>
    </citation>
    <scope>NUCLEOTIDE SEQUENCE [LARGE SCALE GENOMIC DNA]</scope>
    <source>
        <strain evidence="4">SS15</strain>
    </source>
</reference>
<dbReference type="FunFam" id="3.30.70.100:FF:000017">
    <property type="entry name" value="Protein NipSnap homolog 3A"/>
    <property type="match status" value="1"/>
</dbReference>
<evidence type="ECO:0000259" key="2">
    <source>
        <dbReference type="Pfam" id="PF07978"/>
    </source>
</evidence>
<dbReference type="OrthoDB" id="10262843at2759"/>
<dbReference type="InterPro" id="IPR012577">
    <property type="entry name" value="NIPSNAP"/>
</dbReference>
<evidence type="ECO:0000313" key="5">
    <source>
        <dbReference type="Proteomes" id="UP000618051"/>
    </source>
</evidence>
<dbReference type="Gene3D" id="3.30.70.100">
    <property type="match status" value="2"/>
</dbReference>
<dbReference type="GO" id="GO:0000423">
    <property type="term" value="P:mitophagy"/>
    <property type="evidence" value="ECO:0007669"/>
    <property type="project" value="UniProtKB-ARBA"/>
</dbReference>
<dbReference type="Proteomes" id="UP000618051">
    <property type="component" value="Unassembled WGS sequence"/>
</dbReference>
<dbReference type="PANTHER" id="PTHR21017:SF19">
    <property type="entry name" value="PROTEIN NIPSNAP HOMOLOG 3B"/>
    <property type="match status" value="1"/>
</dbReference>
<protein>
    <submittedName>
        <fullName evidence="3">Protein NipSnap 3A</fullName>
    </submittedName>
</protein>
<dbReference type="EMBL" id="JADDUC010000165">
    <property type="protein sequence ID" value="KAG0116644.1"/>
    <property type="molecule type" value="Genomic_DNA"/>
</dbReference>
<dbReference type="SUPFAM" id="SSF54909">
    <property type="entry name" value="Dimeric alpha+beta barrel"/>
    <property type="match status" value="2"/>
</dbReference>
<sequence>VCLATGPRQNNGIFYEIRTYDIKPAKMKEFLEAMDKYLHFRTAHSELVGFWYSELGAMNKVFHIWKYDNFAHRTAVRHALANDKEWQGKLISVILPLVEKQHNEVAYLVPWCQLGKPPKEGGVYEWVTFQMKPGGPALWGEAFRAAINAHINTGYTRLIGVFHTEYGLLNTVHVLWWNESPDHRAAGRHSAHEDARVVAAVRDSVRFLESQQNVLLIPLPCSPLKLFSSTPALRVKNIQDVRDFFLWNTSQECKELQMLSPCQQFINSIELWLSPWIEVIAPRVPVLPDLAAKDIMEPTWNHSAAAQDSKEPLEKHTLLVKSSRTKVATLPLMPMKRFTLVSTTYAVLGILNTKEAGYMRGVMDHLAREKQQHQALTWAKKPFRLLLAMSILFHNRAMNCCWLGTTGTERNNGKEERRANTAELAMRNDGNPVPQNVCLIHVVCGENDSATWKTARKTRLAAARLALENTVLMRKHWRIVTTPKIERKMNTTLGSLAPTCLNKDQAAALPLTLPTLTGSHLHEAGDGLDSPVCLIEGIHPGLAEAALYSHDVLPLTSCLGQWFLHPCCGWFLASLPSNVEAACAPGCTMAYIPVEYPHKDRKAPRHGTNNSSLHPLKLLPFETREQVPPFHTEISLTDNKK</sequence>
<dbReference type="PANTHER" id="PTHR21017">
    <property type="entry name" value="NIPSNAP-RELATED"/>
    <property type="match status" value="1"/>
</dbReference>
<comment type="similarity">
    <text evidence="1">Belongs to the NipSnap family.</text>
</comment>
<comment type="caution">
    <text evidence="3">The sequence shown here is derived from an EMBL/GenBank/DDBJ whole genome shotgun (WGS) entry which is preliminary data.</text>
</comment>
<feature type="domain" description="NIPSNAP" evidence="2">
    <location>
        <begin position="15"/>
        <end position="113"/>
    </location>
</feature>
<dbReference type="InterPro" id="IPR051557">
    <property type="entry name" value="NipSnap_domain"/>
</dbReference>
<keyword evidence="5" id="KW-1185">Reference proteome</keyword>
<evidence type="ECO:0000313" key="4">
    <source>
        <dbReference type="EMBL" id="KAI1239863.1"/>
    </source>
</evidence>
<dbReference type="FunFam" id="3.30.70.100:FF:000019">
    <property type="entry name" value="Protein NipSnap homolog 3A"/>
    <property type="match status" value="1"/>
</dbReference>
<reference evidence="3" key="1">
    <citation type="submission" date="2020-10" db="EMBL/GenBank/DDBJ databases">
        <title>Feather gene expression reveals the developmental basis of iridescence in African starlings.</title>
        <authorList>
            <person name="Rubenstein D.R."/>
        </authorList>
    </citation>
    <scope>NUCLEOTIDE SEQUENCE</scope>
    <source>
        <strain evidence="3">SS15</strain>
        <tissue evidence="3">Liver</tissue>
    </source>
</reference>
<evidence type="ECO:0000256" key="1">
    <source>
        <dbReference type="ARBA" id="ARBA00005291"/>
    </source>
</evidence>
<dbReference type="Pfam" id="PF07978">
    <property type="entry name" value="NIPSNAP"/>
    <property type="match status" value="2"/>
</dbReference>
<feature type="domain" description="NIPSNAP" evidence="2">
    <location>
        <begin position="124"/>
        <end position="223"/>
    </location>
</feature>
<dbReference type="GO" id="GO:0005739">
    <property type="term" value="C:mitochondrion"/>
    <property type="evidence" value="ECO:0007669"/>
    <property type="project" value="TreeGrafter"/>
</dbReference>